<evidence type="ECO:0000313" key="3">
    <source>
        <dbReference type="Proteomes" id="UP000478052"/>
    </source>
</evidence>
<comment type="caution">
    <text evidence="2">The sequence shown here is derived from an EMBL/GenBank/DDBJ whole genome shotgun (WGS) entry which is preliminary data.</text>
</comment>
<evidence type="ECO:0000313" key="2">
    <source>
        <dbReference type="EMBL" id="KAF0773528.1"/>
    </source>
</evidence>
<name>A0A6G0ZQA7_APHCR</name>
<proteinExistence type="predicted"/>
<feature type="region of interest" description="Disordered" evidence="1">
    <location>
        <begin position="1"/>
        <end position="46"/>
    </location>
</feature>
<gene>
    <name evidence="2" type="ORF">FWK35_00004695</name>
</gene>
<evidence type="ECO:0000256" key="1">
    <source>
        <dbReference type="SAM" id="MobiDB-lite"/>
    </source>
</evidence>
<protein>
    <submittedName>
        <fullName evidence="2">Uncharacterized protein</fullName>
    </submittedName>
</protein>
<dbReference type="EMBL" id="VUJU01000051">
    <property type="protein sequence ID" value="KAF0773528.1"/>
    <property type="molecule type" value="Genomic_DNA"/>
</dbReference>
<sequence>MFQPWENVDVSNENNLAGKDKAPKANPAVSKAVPELQPVSMPTALL</sequence>
<accession>A0A6G0ZQA7</accession>
<dbReference type="Proteomes" id="UP000478052">
    <property type="component" value="Unassembled WGS sequence"/>
</dbReference>
<keyword evidence="3" id="KW-1185">Reference proteome</keyword>
<organism evidence="2 3">
    <name type="scientific">Aphis craccivora</name>
    <name type="common">Cowpea aphid</name>
    <dbReference type="NCBI Taxonomy" id="307492"/>
    <lineage>
        <taxon>Eukaryota</taxon>
        <taxon>Metazoa</taxon>
        <taxon>Ecdysozoa</taxon>
        <taxon>Arthropoda</taxon>
        <taxon>Hexapoda</taxon>
        <taxon>Insecta</taxon>
        <taxon>Pterygota</taxon>
        <taxon>Neoptera</taxon>
        <taxon>Paraneoptera</taxon>
        <taxon>Hemiptera</taxon>
        <taxon>Sternorrhyncha</taxon>
        <taxon>Aphidomorpha</taxon>
        <taxon>Aphidoidea</taxon>
        <taxon>Aphididae</taxon>
        <taxon>Aphidini</taxon>
        <taxon>Aphis</taxon>
        <taxon>Aphis</taxon>
    </lineage>
</organism>
<dbReference type="AlphaFoldDB" id="A0A6G0ZQA7"/>
<reference evidence="2 3" key="1">
    <citation type="submission" date="2019-08" db="EMBL/GenBank/DDBJ databases">
        <title>Whole genome of Aphis craccivora.</title>
        <authorList>
            <person name="Voronova N.V."/>
            <person name="Shulinski R.S."/>
            <person name="Bandarenka Y.V."/>
            <person name="Zhorov D.G."/>
            <person name="Warner D."/>
        </authorList>
    </citation>
    <scope>NUCLEOTIDE SEQUENCE [LARGE SCALE GENOMIC DNA]</scope>
    <source>
        <strain evidence="2">180601</strain>
        <tissue evidence="2">Whole Body</tissue>
    </source>
</reference>